<accession>A5E3V8</accession>
<dbReference type="InterPro" id="IPR036047">
    <property type="entry name" value="F-box-like_dom_sf"/>
</dbReference>
<dbReference type="CDD" id="cd09917">
    <property type="entry name" value="F-box_SF"/>
    <property type="match status" value="1"/>
</dbReference>
<dbReference type="HOGENOM" id="CLU_548738_0_0_1"/>
<dbReference type="GeneID" id="5231669"/>
<dbReference type="VEuPathDB" id="FungiDB:LELG_04296"/>
<evidence type="ECO:0000313" key="2">
    <source>
        <dbReference type="EMBL" id="EDK46116.1"/>
    </source>
</evidence>
<dbReference type="InterPro" id="IPR001810">
    <property type="entry name" value="F-box_dom"/>
</dbReference>
<name>A5E3V8_LODEL</name>
<dbReference type="AlphaFoldDB" id="A5E3V8"/>
<evidence type="ECO:0000259" key="1">
    <source>
        <dbReference type="PROSITE" id="PS50181"/>
    </source>
</evidence>
<dbReference type="EMBL" id="CH981529">
    <property type="protein sequence ID" value="EDK46116.1"/>
    <property type="molecule type" value="Genomic_DNA"/>
</dbReference>
<dbReference type="Proteomes" id="UP000001996">
    <property type="component" value="Unassembled WGS sequence"/>
</dbReference>
<proteinExistence type="predicted"/>
<dbReference type="SUPFAM" id="SSF81383">
    <property type="entry name" value="F-box domain"/>
    <property type="match status" value="1"/>
</dbReference>
<dbReference type="Pfam" id="PF12937">
    <property type="entry name" value="F-box-like"/>
    <property type="match status" value="1"/>
</dbReference>
<keyword evidence="3" id="KW-1185">Reference proteome</keyword>
<evidence type="ECO:0000313" key="3">
    <source>
        <dbReference type="Proteomes" id="UP000001996"/>
    </source>
</evidence>
<dbReference type="Gene3D" id="1.20.1280.50">
    <property type="match status" value="1"/>
</dbReference>
<dbReference type="STRING" id="379508.A5E3V8"/>
<dbReference type="PROSITE" id="PS50181">
    <property type="entry name" value="FBOX"/>
    <property type="match status" value="1"/>
</dbReference>
<organism evidence="2 3">
    <name type="scientific">Lodderomyces elongisporus (strain ATCC 11503 / CBS 2605 / JCM 1781 / NBRC 1676 / NRRL YB-4239)</name>
    <name type="common">Yeast</name>
    <name type="synonym">Saccharomyces elongisporus</name>
    <dbReference type="NCBI Taxonomy" id="379508"/>
    <lineage>
        <taxon>Eukaryota</taxon>
        <taxon>Fungi</taxon>
        <taxon>Dikarya</taxon>
        <taxon>Ascomycota</taxon>
        <taxon>Saccharomycotina</taxon>
        <taxon>Pichiomycetes</taxon>
        <taxon>Debaryomycetaceae</taxon>
        <taxon>Candida/Lodderomyces clade</taxon>
        <taxon>Lodderomyces</taxon>
    </lineage>
</organism>
<dbReference type="OrthoDB" id="4025621at2759"/>
<protein>
    <recommendedName>
        <fullName evidence="1">F-box domain-containing protein</fullName>
    </recommendedName>
</protein>
<dbReference type="KEGG" id="lel:PVL30_004020"/>
<gene>
    <name evidence="2" type="ORF">LELG_04296</name>
</gene>
<dbReference type="OMA" id="QFATIHL"/>
<sequence length="449" mass="52232">MKRYQLIGRRGTPFVKRRAPEYPTAHLYSLPTEILLRIFQYFSNDPQTLIILSLVCVKFLNIINKCFLYKSIEFKTPISFFRFANLHLSSEPSNKINFVQNVTFVNPQSQKSSKHKITIAGSYAVESESGLTSDLTYTDFIKALGTLCTRTYGLQTLQFLEISPEFAFPTEFKTSSSNIFKRKIVKTKRRLPKLILKSQTGWSIPLRDTHLSLVCEYFDVIDELELVNFILDAPIYLSILIKRITFTSCSYASKKGNKSPCRAFKDVQTLQLLRITNSSELSLIDLVKIDNHKLNTLVLDLSSTLFYERGEFNFTKFNPFFKLLCSGEGGYARLKTLVLVNFDLFSYLQHDDVHIRDVDSWVEPPTNNFETFMAYISHVPELILQLKKTAIKVKTCKRCGFTEQYQDRQIEHLTRDEWKHFLKPLDLQENKFRIQLHNNEILYSVSKYV</sequence>
<reference evidence="2 3" key="1">
    <citation type="journal article" date="2009" name="Nature">
        <title>Evolution of pathogenicity and sexual reproduction in eight Candida genomes.</title>
        <authorList>
            <person name="Butler G."/>
            <person name="Rasmussen M.D."/>
            <person name="Lin M.F."/>
            <person name="Santos M.A."/>
            <person name="Sakthikumar S."/>
            <person name="Munro C.A."/>
            <person name="Rheinbay E."/>
            <person name="Grabherr M."/>
            <person name="Forche A."/>
            <person name="Reedy J.L."/>
            <person name="Agrafioti I."/>
            <person name="Arnaud M.B."/>
            <person name="Bates S."/>
            <person name="Brown A.J."/>
            <person name="Brunke S."/>
            <person name="Costanzo M.C."/>
            <person name="Fitzpatrick D.A."/>
            <person name="de Groot P.W."/>
            <person name="Harris D."/>
            <person name="Hoyer L.L."/>
            <person name="Hube B."/>
            <person name="Klis F.M."/>
            <person name="Kodira C."/>
            <person name="Lennard N."/>
            <person name="Logue M.E."/>
            <person name="Martin R."/>
            <person name="Neiman A.M."/>
            <person name="Nikolaou E."/>
            <person name="Quail M.A."/>
            <person name="Quinn J."/>
            <person name="Santos M.C."/>
            <person name="Schmitzberger F.F."/>
            <person name="Sherlock G."/>
            <person name="Shah P."/>
            <person name="Silverstein K.A."/>
            <person name="Skrzypek M.S."/>
            <person name="Soll D."/>
            <person name="Staggs R."/>
            <person name="Stansfield I."/>
            <person name="Stumpf M.P."/>
            <person name="Sudbery P.E."/>
            <person name="Srikantha T."/>
            <person name="Zeng Q."/>
            <person name="Berman J."/>
            <person name="Berriman M."/>
            <person name="Heitman J."/>
            <person name="Gow N.A."/>
            <person name="Lorenz M.C."/>
            <person name="Birren B.W."/>
            <person name="Kellis M."/>
            <person name="Cuomo C.A."/>
        </authorList>
    </citation>
    <scope>NUCLEOTIDE SEQUENCE [LARGE SCALE GENOMIC DNA]</scope>
    <source>
        <strain evidence="3">ATCC 11503 / BCRC 21390 / CBS 2605 / JCM 1781 / NBRC 1676 / NRRL YB-4239</strain>
    </source>
</reference>
<dbReference type="eggNOG" id="ENOG502R6C6">
    <property type="taxonomic scope" value="Eukaryota"/>
</dbReference>
<dbReference type="InParanoid" id="A5E3V8"/>
<feature type="domain" description="F-box" evidence="1">
    <location>
        <begin position="24"/>
        <end position="72"/>
    </location>
</feature>